<feature type="compositionally biased region" description="Basic and acidic residues" evidence="1">
    <location>
        <begin position="148"/>
        <end position="164"/>
    </location>
</feature>
<dbReference type="EMBL" id="JACHGN010000001">
    <property type="protein sequence ID" value="MBB5130989.1"/>
    <property type="molecule type" value="Genomic_DNA"/>
</dbReference>
<name>A0A840NW03_9ACTN</name>
<sequence>MVLLGLLLMAAAVAAVVLISADDSPATMTTVTVLDRVFELDRLEVFLAGAGAALVFVIGLAMVSRGARRMLLRRREESRYRAAARERLSRLENEKRELERKLDAEHAASTAPTAPAEGRPAPNAYAAPEAQPAPPAAPPSVPGMRTPPQEDRLVAGSPRPRDQR</sequence>
<proteinExistence type="predicted"/>
<comment type="caution">
    <text evidence="3">The sequence shown here is derived from an EMBL/GenBank/DDBJ whole genome shotgun (WGS) entry which is preliminary data.</text>
</comment>
<accession>A0A840NW03</accession>
<feature type="compositionally biased region" description="Low complexity" evidence="1">
    <location>
        <begin position="120"/>
        <end position="130"/>
    </location>
</feature>
<organism evidence="3 4">
    <name type="scientific">Thermocatellispora tengchongensis</name>
    <dbReference type="NCBI Taxonomy" id="1073253"/>
    <lineage>
        <taxon>Bacteria</taxon>
        <taxon>Bacillati</taxon>
        <taxon>Actinomycetota</taxon>
        <taxon>Actinomycetes</taxon>
        <taxon>Streptosporangiales</taxon>
        <taxon>Streptosporangiaceae</taxon>
        <taxon>Thermocatellispora</taxon>
    </lineage>
</organism>
<dbReference type="Proteomes" id="UP000578449">
    <property type="component" value="Unassembled WGS sequence"/>
</dbReference>
<feature type="transmembrane region" description="Helical" evidence="2">
    <location>
        <begin position="45"/>
        <end position="64"/>
    </location>
</feature>
<keyword evidence="2" id="KW-0472">Membrane</keyword>
<dbReference type="AlphaFoldDB" id="A0A840NW03"/>
<keyword evidence="2" id="KW-0812">Transmembrane</keyword>
<keyword evidence="4" id="KW-1185">Reference proteome</keyword>
<reference evidence="3 4" key="1">
    <citation type="submission" date="2020-08" db="EMBL/GenBank/DDBJ databases">
        <title>Genomic Encyclopedia of Type Strains, Phase IV (KMG-IV): sequencing the most valuable type-strain genomes for metagenomic binning, comparative biology and taxonomic classification.</title>
        <authorList>
            <person name="Goeker M."/>
        </authorList>
    </citation>
    <scope>NUCLEOTIDE SEQUENCE [LARGE SCALE GENOMIC DNA]</scope>
    <source>
        <strain evidence="3 4">DSM 45615</strain>
    </source>
</reference>
<protein>
    <submittedName>
        <fullName evidence="3">ABC-type nickel/cobalt efflux system permease component RcnA</fullName>
    </submittedName>
</protein>
<gene>
    <name evidence="3" type="ORF">HNP84_000677</name>
</gene>
<keyword evidence="2" id="KW-1133">Transmembrane helix</keyword>
<evidence type="ECO:0000256" key="2">
    <source>
        <dbReference type="SAM" id="Phobius"/>
    </source>
</evidence>
<evidence type="ECO:0000313" key="4">
    <source>
        <dbReference type="Proteomes" id="UP000578449"/>
    </source>
</evidence>
<feature type="compositionally biased region" description="Pro residues" evidence="1">
    <location>
        <begin position="131"/>
        <end position="141"/>
    </location>
</feature>
<evidence type="ECO:0000313" key="3">
    <source>
        <dbReference type="EMBL" id="MBB5130989.1"/>
    </source>
</evidence>
<evidence type="ECO:0000256" key="1">
    <source>
        <dbReference type="SAM" id="MobiDB-lite"/>
    </source>
</evidence>
<dbReference type="RefSeq" id="WP_185047793.1">
    <property type="nucleotide sequence ID" value="NZ_BAABIX010000013.1"/>
</dbReference>
<feature type="region of interest" description="Disordered" evidence="1">
    <location>
        <begin position="77"/>
        <end position="164"/>
    </location>
</feature>
<feature type="compositionally biased region" description="Basic and acidic residues" evidence="1">
    <location>
        <begin position="77"/>
        <end position="106"/>
    </location>
</feature>